<name>A0A8H7RI13_9FUNG</name>
<protein>
    <submittedName>
        <fullName evidence="1">Uncharacterized protein</fullName>
    </submittedName>
</protein>
<dbReference type="Proteomes" id="UP000646827">
    <property type="component" value="Unassembled WGS sequence"/>
</dbReference>
<dbReference type="EMBL" id="JAEPRB010000804">
    <property type="protein sequence ID" value="KAG2211526.1"/>
    <property type="molecule type" value="Genomic_DNA"/>
</dbReference>
<dbReference type="InterPro" id="IPR038279">
    <property type="entry name" value="Ndc10_dom2_sf"/>
</dbReference>
<comment type="caution">
    <text evidence="1">The sequence shown here is derived from an EMBL/GenBank/DDBJ whole genome shotgun (WGS) entry which is preliminary data.</text>
</comment>
<keyword evidence="2" id="KW-1185">Reference proteome</keyword>
<accession>A0A8H7RI13</accession>
<sequence length="126" mass="14075">MFLASHFGLMRGGNVREIELADVHYIPLQGEGPNPEVECPCLILLMDHGKTNQFGKQEHASAICGEQFPDMTRPEEWYIIKLFKSGATNDLKMAVSHDAHYKAFKKAFDDCHIKSTSITHAGVTLT</sequence>
<dbReference type="AlphaFoldDB" id="A0A8H7RI13"/>
<evidence type="ECO:0000313" key="1">
    <source>
        <dbReference type="EMBL" id="KAG2211526.1"/>
    </source>
</evidence>
<dbReference type="OrthoDB" id="2288163at2759"/>
<dbReference type="Gene3D" id="1.10.443.20">
    <property type="entry name" value="Centromere DNA-binding protein complex CBF3 subunit, domain 2"/>
    <property type="match status" value="2"/>
</dbReference>
<gene>
    <name evidence="1" type="ORF">INT45_012682</name>
</gene>
<dbReference type="GO" id="GO:0003677">
    <property type="term" value="F:DNA binding"/>
    <property type="evidence" value="ECO:0007669"/>
    <property type="project" value="InterPro"/>
</dbReference>
<reference evidence="1 2" key="1">
    <citation type="submission" date="2020-12" db="EMBL/GenBank/DDBJ databases">
        <title>Metabolic potential, ecology and presence of endohyphal bacteria is reflected in genomic diversity of Mucoromycotina.</title>
        <authorList>
            <person name="Muszewska A."/>
            <person name="Okrasinska A."/>
            <person name="Steczkiewicz K."/>
            <person name="Drgas O."/>
            <person name="Orlowska M."/>
            <person name="Perlinska-Lenart U."/>
            <person name="Aleksandrzak-Piekarczyk T."/>
            <person name="Szatraj K."/>
            <person name="Zielenkiewicz U."/>
            <person name="Pilsyk S."/>
            <person name="Malc E."/>
            <person name="Mieczkowski P."/>
            <person name="Kruszewska J.S."/>
            <person name="Biernat P."/>
            <person name="Pawlowska J."/>
        </authorList>
    </citation>
    <scope>NUCLEOTIDE SEQUENCE [LARGE SCALE GENOMIC DNA]</scope>
    <source>
        <strain evidence="1 2">CBS 142.35</strain>
    </source>
</reference>
<proteinExistence type="predicted"/>
<evidence type="ECO:0000313" key="2">
    <source>
        <dbReference type="Proteomes" id="UP000646827"/>
    </source>
</evidence>
<organism evidence="1 2">
    <name type="scientific">Circinella minor</name>
    <dbReference type="NCBI Taxonomy" id="1195481"/>
    <lineage>
        <taxon>Eukaryota</taxon>
        <taxon>Fungi</taxon>
        <taxon>Fungi incertae sedis</taxon>
        <taxon>Mucoromycota</taxon>
        <taxon>Mucoromycotina</taxon>
        <taxon>Mucoromycetes</taxon>
        <taxon>Mucorales</taxon>
        <taxon>Lichtheimiaceae</taxon>
        <taxon>Circinella</taxon>
    </lineage>
</organism>